<dbReference type="Gene3D" id="1.10.1040.10">
    <property type="entry name" value="N-(1-d-carboxylethyl)-l-norvaline Dehydrogenase, domain 2"/>
    <property type="match status" value="1"/>
</dbReference>
<gene>
    <name evidence="8" type="primary">gpsA</name>
    <name evidence="14" type="ORF">GCM10009768_25230</name>
</gene>
<dbReference type="EC" id="1.1.1.94" evidence="8"/>
<feature type="domain" description="Glycerol-3-phosphate dehydrogenase NAD-dependent N-terminal" evidence="12">
    <location>
        <begin position="23"/>
        <end position="179"/>
    </location>
</feature>
<organism evidence="14 15">
    <name type="scientific">Leucobacter iarius</name>
    <dbReference type="NCBI Taxonomy" id="333963"/>
    <lineage>
        <taxon>Bacteria</taxon>
        <taxon>Bacillati</taxon>
        <taxon>Actinomycetota</taxon>
        <taxon>Actinomycetes</taxon>
        <taxon>Micrococcales</taxon>
        <taxon>Microbacteriaceae</taxon>
        <taxon>Leucobacter</taxon>
    </lineage>
</organism>
<proteinExistence type="inferred from homology"/>
<feature type="binding site" evidence="8">
    <location>
        <position position="275"/>
    </location>
    <ligand>
        <name>sn-glycerol 3-phosphate</name>
        <dbReference type="ChEBI" id="CHEBI:57597"/>
    </ligand>
</feature>
<dbReference type="InterPro" id="IPR011128">
    <property type="entry name" value="G3P_DH_NAD-dep_N"/>
</dbReference>
<dbReference type="PANTHER" id="PTHR11728">
    <property type="entry name" value="GLYCEROL-3-PHOSPHATE DEHYDROGENASE"/>
    <property type="match status" value="1"/>
</dbReference>
<keyword evidence="6 8" id="KW-0594">Phospholipid biosynthesis</keyword>
<dbReference type="InterPro" id="IPR036291">
    <property type="entry name" value="NAD(P)-bd_dom_sf"/>
</dbReference>
<feature type="domain" description="Glycerol-3-phosphate dehydrogenase NAD-dependent C-terminal" evidence="13">
    <location>
        <begin position="200"/>
        <end position="338"/>
    </location>
</feature>
<evidence type="ECO:0000313" key="14">
    <source>
        <dbReference type="EMBL" id="GAA1795096.1"/>
    </source>
</evidence>
<comment type="pathway">
    <text evidence="8">Membrane lipid metabolism; glycerophospholipid metabolism.</text>
</comment>
<feature type="binding site" evidence="8">
    <location>
        <position position="52"/>
    </location>
    <ligand>
        <name>NADPH</name>
        <dbReference type="ChEBI" id="CHEBI:57783"/>
    </ligand>
</feature>
<dbReference type="InterPro" id="IPR013328">
    <property type="entry name" value="6PGD_dom2"/>
</dbReference>
<dbReference type="RefSeq" id="WP_344032721.1">
    <property type="nucleotide sequence ID" value="NZ_BAAAOB010000003.1"/>
</dbReference>
<evidence type="ECO:0000256" key="5">
    <source>
        <dbReference type="ARBA" id="ARBA00023098"/>
    </source>
</evidence>
<feature type="binding site" evidence="8">
    <location>
        <position position="53"/>
    </location>
    <ligand>
        <name>NADPH</name>
        <dbReference type="ChEBI" id="CHEBI:57783"/>
    </ligand>
</feature>
<evidence type="ECO:0000256" key="11">
    <source>
        <dbReference type="SAM" id="MobiDB-lite"/>
    </source>
</evidence>
<keyword evidence="5 8" id="KW-0443">Lipid metabolism</keyword>
<accession>A0ABN2LNV8</accession>
<feature type="binding site" evidence="8">
    <location>
        <position position="31"/>
    </location>
    <ligand>
        <name>NADPH</name>
        <dbReference type="ChEBI" id="CHEBI:57783"/>
    </ligand>
</feature>
<dbReference type="PANTHER" id="PTHR11728:SF1">
    <property type="entry name" value="GLYCEROL-3-PHOSPHATE DEHYDROGENASE [NAD(+)] 2, CHLOROPLASTIC"/>
    <property type="match status" value="1"/>
</dbReference>
<feature type="binding site" evidence="8">
    <location>
        <position position="160"/>
    </location>
    <ligand>
        <name>NADPH</name>
        <dbReference type="ChEBI" id="CHEBI:57783"/>
    </ligand>
</feature>
<evidence type="ECO:0000256" key="9">
    <source>
        <dbReference type="RuleBase" id="RU000437"/>
    </source>
</evidence>
<feature type="binding site" evidence="8">
    <location>
        <position position="275"/>
    </location>
    <ligand>
        <name>NADPH</name>
        <dbReference type="ChEBI" id="CHEBI:57783"/>
    </ligand>
</feature>
<dbReference type="PROSITE" id="PS00957">
    <property type="entry name" value="NAD_G3PDH"/>
    <property type="match status" value="1"/>
</dbReference>
<evidence type="ECO:0000256" key="8">
    <source>
        <dbReference type="HAMAP-Rule" id="MF_00394"/>
    </source>
</evidence>
<evidence type="ECO:0000256" key="7">
    <source>
        <dbReference type="ARBA" id="ARBA00023264"/>
    </source>
</evidence>
<comment type="caution">
    <text evidence="14">The sequence shown here is derived from an EMBL/GenBank/DDBJ whole genome shotgun (WGS) entry which is preliminary data.</text>
</comment>
<keyword evidence="7 8" id="KW-1208">Phospholipid metabolism</keyword>
<evidence type="ECO:0000259" key="12">
    <source>
        <dbReference type="Pfam" id="PF01210"/>
    </source>
</evidence>
<dbReference type="Gene3D" id="3.40.50.720">
    <property type="entry name" value="NAD(P)-binding Rossmann-like Domain"/>
    <property type="match status" value="1"/>
</dbReference>
<evidence type="ECO:0000256" key="2">
    <source>
        <dbReference type="ARBA" id="ARBA00022516"/>
    </source>
</evidence>
<comment type="subcellular location">
    <subcellularLocation>
        <location evidence="8">Cytoplasm</location>
    </subcellularLocation>
</comment>
<evidence type="ECO:0000259" key="13">
    <source>
        <dbReference type="Pfam" id="PF07479"/>
    </source>
</evidence>
<feature type="binding site" evidence="8">
    <location>
        <position position="276"/>
    </location>
    <ligand>
        <name>sn-glycerol 3-phosphate</name>
        <dbReference type="ChEBI" id="CHEBI:57597"/>
    </ligand>
</feature>
<dbReference type="SUPFAM" id="SSF51735">
    <property type="entry name" value="NAD(P)-binding Rossmann-fold domains"/>
    <property type="match status" value="1"/>
</dbReference>
<name>A0ABN2LNV8_9MICO</name>
<feature type="region of interest" description="Disordered" evidence="11">
    <location>
        <begin position="339"/>
        <end position="360"/>
    </location>
</feature>
<feature type="compositionally biased region" description="Polar residues" evidence="11">
    <location>
        <begin position="1"/>
        <end position="19"/>
    </location>
</feature>
<keyword evidence="8" id="KW-0963">Cytoplasm</keyword>
<dbReference type="Pfam" id="PF01210">
    <property type="entry name" value="NAD_Gly3P_dh_N"/>
    <property type="match status" value="1"/>
</dbReference>
<keyword evidence="8" id="KW-0521">NADP</keyword>
<evidence type="ECO:0000313" key="15">
    <source>
        <dbReference type="Proteomes" id="UP001500851"/>
    </source>
</evidence>
<sequence length="376" mass="39943">MNTKSTPAAGSGSKRPNSNRGRKVAVIGAGSWGTTFAKVLADADCDVTIWARRPEVVHEISVARRNSQYLPGINLPKGLKATESLAEALSGASLVFLAVPSQTMRQNLEDLEPYLERRSVLVSLVKGVERTTTMRMSEVIADVLDLEPERIAVVSGPNLALEIAKEQPTGAVASCASLEVAQEIATAFSTSYFRGYVNTDVTGTELGGVLKNLIALAIGIVDGVGYGENTKAAIITRGLAEMTEFAVASGGDPTTMSGLAGLGDLIATCQSPLSRNNTAGRLIGQGYSQAETKEQMQQTAEGITSVRPVLELARERGISMPIVEQVQMVLDGRMAPRDLGPHLATEDGVPQPELSLGGDRRGAWKRFIDRVKGERP</sequence>
<dbReference type="NCBIfam" id="NF000940">
    <property type="entry name" value="PRK00094.1-2"/>
    <property type="match status" value="1"/>
</dbReference>
<feature type="binding site" evidence="8">
    <location>
        <position position="156"/>
    </location>
    <ligand>
        <name>sn-glycerol 3-phosphate</name>
        <dbReference type="ChEBI" id="CHEBI:57597"/>
    </ligand>
</feature>
<feature type="binding site" evidence="8">
    <location>
        <position position="211"/>
    </location>
    <ligand>
        <name>sn-glycerol 3-phosphate</name>
        <dbReference type="ChEBI" id="CHEBI:57597"/>
    </ligand>
</feature>
<dbReference type="HAMAP" id="MF_00394">
    <property type="entry name" value="NAD_Glyc3P_dehydrog"/>
    <property type="match status" value="1"/>
</dbReference>
<dbReference type="NCBIfam" id="NF000942">
    <property type="entry name" value="PRK00094.1-4"/>
    <property type="match status" value="1"/>
</dbReference>
<comment type="function">
    <text evidence="8">Catalyzes the reduction of the glycolytic intermediate dihydroxyacetone phosphate (DHAP) to sn-glycerol 3-phosphate (G3P), the key precursor for phospholipid synthesis.</text>
</comment>
<feature type="binding site" evidence="8">
    <location>
        <position position="126"/>
    </location>
    <ligand>
        <name>NADPH</name>
        <dbReference type="ChEBI" id="CHEBI:57783"/>
    </ligand>
</feature>
<feature type="binding site" evidence="8">
    <location>
        <position position="32"/>
    </location>
    <ligand>
        <name>NADPH</name>
        <dbReference type="ChEBI" id="CHEBI:57783"/>
    </ligand>
</feature>
<comment type="catalytic activity">
    <reaction evidence="8">
        <text>sn-glycerol 3-phosphate + NAD(+) = dihydroxyacetone phosphate + NADH + H(+)</text>
        <dbReference type="Rhea" id="RHEA:11092"/>
        <dbReference type="ChEBI" id="CHEBI:15378"/>
        <dbReference type="ChEBI" id="CHEBI:57540"/>
        <dbReference type="ChEBI" id="CHEBI:57597"/>
        <dbReference type="ChEBI" id="CHEBI:57642"/>
        <dbReference type="ChEBI" id="CHEBI:57945"/>
        <dbReference type="EC" id="1.1.1.94"/>
    </reaction>
</comment>
<comment type="similarity">
    <text evidence="1 8 9">Belongs to the NAD-dependent glycerol-3-phosphate dehydrogenase family.</text>
</comment>
<dbReference type="Pfam" id="PF07479">
    <property type="entry name" value="NAD_Gly3P_dh_C"/>
    <property type="match status" value="1"/>
</dbReference>
<evidence type="ECO:0000256" key="4">
    <source>
        <dbReference type="ARBA" id="ARBA00023027"/>
    </source>
</evidence>
<dbReference type="PIRSF" id="PIRSF000114">
    <property type="entry name" value="Glycerol-3-P_dh"/>
    <property type="match status" value="1"/>
</dbReference>
<dbReference type="EMBL" id="BAAAOB010000003">
    <property type="protein sequence ID" value="GAA1795096.1"/>
    <property type="molecule type" value="Genomic_DNA"/>
</dbReference>
<feature type="binding site" evidence="8">
    <location>
        <position position="264"/>
    </location>
    <ligand>
        <name>sn-glycerol 3-phosphate</name>
        <dbReference type="ChEBI" id="CHEBI:57597"/>
    </ligand>
</feature>
<feature type="binding site" evidence="8">
    <location>
        <position position="301"/>
    </location>
    <ligand>
        <name>NADPH</name>
        <dbReference type="ChEBI" id="CHEBI:57783"/>
    </ligand>
</feature>
<dbReference type="InterPro" id="IPR006109">
    <property type="entry name" value="G3P_DH_NAD-dep_C"/>
</dbReference>
<protein>
    <recommendedName>
        <fullName evidence="8">Glycerol-3-phosphate dehydrogenase [NAD(P)+]</fullName>
        <ecNumber evidence="8">1.1.1.94</ecNumber>
    </recommendedName>
    <alternativeName>
        <fullName evidence="8">NAD(P)(+)-dependent glycerol-3-phosphate dehydrogenase</fullName>
    </alternativeName>
    <alternativeName>
        <fullName evidence="8">NAD(P)H-dependent dihydroxyacetone-phosphate reductase</fullName>
    </alternativeName>
</protein>
<feature type="binding site" evidence="8">
    <location>
        <position position="126"/>
    </location>
    <ligand>
        <name>sn-glycerol 3-phosphate</name>
        <dbReference type="ChEBI" id="CHEBI:57597"/>
    </ligand>
</feature>
<dbReference type="SUPFAM" id="SSF48179">
    <property type="entry name" value="6-phosphogluconate dehydrogenase C-terminal domain-like"/>
    <property type="match status" value="1"/>
</dbReference>
<comment type="catalytic activity">
    <reaction evidence="8 10">
        <text>sn-glycerol 3-phosphate + NADP(+) = dihydroxyacetone phosphate + NADPH + H(+)</text>
        <dbReference type="Rhea" id="RHEA:11096"/>
        <dbReference type="ChEBI" id="CHEBI:15378"/>
        <dbReference type="ChEBI" id="CHEBI:57597"/>
        <dbReference type="ChEBI" id="CHEBI:57642"/>
        <dbReference type="ChEBI" id="CHEBI:57783"/>
        <dbReference type="ChEBI" id="CHEBI:58349"/>
        <dbReference type="EC" id="1.1.1.94"/>
    </reaction>
</comment>
<reference evidence="14 15" key="1">
    <citation type="journal article" date="2019" name="Int. J. Syst. Evol. Microbiol.">
        <title>The Global Catalogue of Microorganisms (GCM) 10K type strain sequencing project: providing services to taxonomists for standard genome sequencing and annotation.</title>
        <authorList>
            <consortium name="The Broad Institute Genomics Platform"/>
            <consortium name="The Broad Institute Genome Sequencing Center for Infectious Disease"/>
            <person name="Wu L."/>
            <person name="Ma J."/>
        </authorList>
    </citation>
    <scope>NUCLEOTIDE SEQUENCE [LARGE SCALE GENOMIC DNA]</scope>
    <source>
        <strain evidence="14 15">JCM 14736</strain>
    </source>
</reference>
<evidence type="ECO:0000256" key="1">
    <source>
        <dbReference type="ARBA" id="ARBA00011009"/>
    </source>
</evidence>
<keyword evidence="8" id="KW-0547">Nucleotide-binding</keyword>
<keyword evidence="3 8" id="KW-0560">Oxidoreductase</keyword>
<feature type="region of interest" description="Disordered" evidence="11">
    <location>
        <begin position="1"/>
        <end position="22"/>
    </location>
</feature>
<keyword evidence="2 8" id="KW-0444">Lipid biosynthesis</keyword>
<feature type="active site" description="Proton acceptor" evidence="8">
    <location>
        <position position="211"/>
    </location>
</feature>
<feature type="binding site" evidence="8">
    <location>
        <position position="274"/>
    </location>
    <ligand>
        <name>sn-glycerol 3-phosphate</name>
        <dbReference type="ChEBI" id="CHEBI:57597"/>
    </ligand>
</feature>
<evidence type="ECO:0000256" key="10">
    <source>
        <dbReference type="RuleBase" id="RU000439"/>
    </source>
</evidence>
<dbReference type="PRINTS" id="PR00077">
    <property type="entry name" value="GPDHDRGNASE"/>
</dbReference>
<evidence type="ECO:0000256" key="6">
    <source>
        <dbReference type="ARBA" id="ARBA00023209"/>
    </source>
</evidence>
<comment type="caution">
    <text evidence="8">Lacks conserved residue(s) required for the propagation of feature annotation.</text>
</comment>
<dbReference type="Proteomes" id="UP001500851">
    <property type="component" value="Unassembled WGS sequence"/>
</dbReference>
<feature type="binding site" evidence="8">
    <location>
        <position position="69"/>
    </location>
    <ligand>
        <name>NADPH</name>
        <dbReference type="ChEBI" id="CHEBI:57783"/>
    </ligand>
</feature>
<evidence type="ECO:0000256" key="3">
    <source>
        <dbReference type="ARBA" id="ARBA00023002"/>
    </source>
</evidence>
<dbReference type="InterPro" id="IPR006168">
    <property type="entry name" value="G3P_DH_NAD-dep"/>
</dbReference>
<keyword evidence="15" id="KW-1185">Reference proteome</keyword>
<keyword evidence="4 8" id="KW-0520">NAD</keyword>
<dbReference type="InterPro" id="IPR008927">
    <property type="entry name" value="6-PGluconate_DH-like_C_sf"/>
</dbReference>